<evidence type="ECO:0000256" key="5">
    <source>
        <dbReference type="ARBA" id="ARBA00023242"/>
    </source>
</evidence>
<evidence type="ECO:0000256" key="2">
    <source>
        <dbReference type="ARBA" id="ARBA00004574"/>
    </source>
</evidence>
<evidence type="ECO:0000256" key="7">
    <source>
        <dbReference type="SAM" id="MobiDB-lite"/>
    </source>
</evidence>
<comment type="caution">
    <text evidence="9">The sequence shown here is derived from an EMBL/GenBank/DDBJ whole genome shotgun (WGS) entry which is preliminary data.</text>
</comment>
<feature type="compositionally biased region" description="Polar residues" evidence="7">
    <location>
        <begin position="1209"/>
        <end position="1228"/>
    </location>
</feature>
<keyword evidence="3" id="KW-0158">Chromosome</keyword>
<dbReference type="GO" id="GO:0000723">
    <property type="term" value="P:telomere maintenance"/>
    <property type="evidence" value="ECO:0007669"/>
    <property type="project" value="TreeGrafter"/>
</dbReference>
<gene>
    <name evidence="9" type="ORF">FSP39_001720</name>
</gene>
<organism evidence="9 10">
    <name type="scientific">Pinctada imbricata</name>
    <name type="common">Atlantic pearl-oyster</name>
    <name type="synonym">Pinctada martensii</name>
    <dbReference type="NCBI Taxonomy" id="66713"/>
    <lineage>
        <taxon>Eukaryota</taxon>
        <taxon>Metazoa</taxon>
        <taxon>Spiralia</taxon>
        <taxon>Lophotrochozoa</taxon>
        <taxon>Mollusca</taxon>
        <taxon>Bivalvia</taxon>
        <taxon>Autobranchia</taxon>
        <taxon>Pteriomorphia</taxon>
        <taxon>Pterioida</taxon>
        <taxon>Pterioidea</taxon>
        <taxon>Pteriidae</taxon>
        <taxon>Pinctada</taxon>
    </lineage>
</organism>
<keyword evidence="10" id="KW-1185">Reference proteome</keyword>
<dbReference type="InterPro" id="IPR022031">
    <property type="entry name" value="Rif1_N"/>
</dbReference>
<evidence type="ECO:0000313" key="9">
    <source>
        <dbReference type="EMBL" id="KAK3108131.1"/>
    </source>
</evidence>
<dbReference type="Pfam" id="PF12231">
    <property type="entry name" value="Rif1_N"/>
    <property type="match status" value="1"/>
</dbReference>
<feature type="compositionally biased region" description="Polar residues" evidence="7">
    <location>
        <begin position="1262"/>
        <end position="1280"/>
    </location>
</feature>
<comment type="subcellular location">
    <subcellularLocation>
        <location evidence="2">Chromosome</location>
        <location evidence="2">Telomere</location>
    </subcellularLocation>
    <subcellularLocation>
        <location evidence="1">Nucleus</location>
    </subcellularLocation>
</comment>
<evidence type="ECO:0000313" key="10">
    <source>
        <dbReference type="Proteomes" id="UP001186944"/>
    </source>
</evidence>
<feature type="compositionally biased region" description="Basic and acidic residues" evidence="7">
    <location>
        <begin position="1060"/>
        <end position="1069"/>
    </location>
</feature>
<feature type="compositionally biased region" description="Polar residues" evidence="7">
    <location>
        <begin position="1104"/>
        <end position="1113"/>
    </location>
</feature>
<dbReference type="SUPFAM" id="SSF48371">
    <property type="entry name" value="ARM repeat"/>
    <property type="match status" value="1"/>
</dbReference>
<feature type="compositionally biased region" description="Low complexity" evidence="7">
    <location>
        <begin position="1031"/>
        <end position="1047"/>
    </location>
</feature>
<feature type="domain" description="Telomere-associated protein Rif1 N-terminal" evidence="8">
    <location>
        <begin position="6"/>
        <end position="330"/>
    </location>
</feature>
<proteinExistence type="predicted"/>
<feature type="compositionally biased region" description="Low complexity" evidence="7">
    <location>
        <begin position="1229"/>
        <end position="1245"/>
    </location>
</feature>
<keyword evidence="5" id="KW-0539">Nucleus</keyword>
<feature type="region of interest" description="Disordered" evidence="7">
    <location>
        <begin position="1057"/>
        <end position="1120"/>
    </location>
</feature>
<dbReference type="Proteomes" id="UP001186944">
    <property type="component" value="Unassembled WGS sequence"/>
</dbReference>
<dbReference type="EMBL" id="VSWD01000001">
    <property type="protein sequence ID" value="KAK3108131.1"/>
    <property type="molecule type" value="Genomic_DNA"/>
</dbReference>
<evidence type="ECO:0000256" key="6">
    <source>
        <dbReference type="ARBA" id="ARBA00023306"/>
    </source>
</evidence>
<dbReference type="GO" id="GO:0140445">
    <property type="term" value="C:chromosome, telomeric repeat region"/>
    <property type="evidence" value="ECO:0007669"/>
    <property type="project" value="TreeGrafter"/>
</dbReference>
<feature type="region of interest" description="Disordered" evidence="7">
    <location>
        <begin position="1209"/>
        <end position="1305"/>
    </location>
</feature>
<evidence type="ECO:0000256" key="3">
    <source>
        <dbReference type="ARBA" id="ARBA00022454"/>
    </source>
</evidence>
<evidence type="ECO:0000256" key="4">
    <source>
        <dbReference type="ARBA" id="ARBA00022895"/>
    </source>
</evidence>
<reference evidence="9" key="1">
    <citation type="submission" date="2019-08" db="EMBL/GenBank/DDBJ databases">
        <title>The improved chromosome-level genome for the pearl oyster Pinctada fucata martensii using PacBio sequencing and Hi-C.</title>
        <authorList>
            <person name="Zheng Z."/>
        </authorList>
    </citation>
    <scope>NUCLEOTIDE SEQUENCE</scope>
    <source>
        <strain evidence="9">ZZ-2019</strain>
        <tissue evidence="9">Adductor muscle</tissue>
    </source>
</reference>
<feature type="region of interest" description="Disordered" evidence="7">
    <location>
        <begin position="1031"/>
        <end position="1050"/>
    </location>
</feature>
<keyword evidence="6" id="KW-0131">Cell cycle</keyword>
<protein>
    <recommendedName>
        <fullName evidence="8">Telomere-associated protein Rif1 N-terminal domain-containing protein</fullName>
    </recommendedName>
</protein>
<sequence>MCSTHFFSHLNEDNLSIFSIDLANNAKLLWHIMEGDLAHDNIDLCQVVLQILGYCLNDLDSVSHLSQEECKSALSSLCQCVLKTEDKLTCTRALWCLNRQNLPVDVVRKEVQQILRAVEHSFGKWKGQSTVENEAGSVVYRLLEQCPKDTRQHAVLWGKLVLPLLVHGAVKIREKAFDVIKKELSTLACNQKELGSWLSTEFKSRIFPEMKKILSAHTVYVLQVWEMFVQISGKELHRGGYINAMLPIVEQGFKNSDTRIQAFQAWQQLINNFATNPEILTDQRRVKLIMQVFKTSNAKIEDVAKVKLQVWWHFVWLLGARASAYFEQVCIPLLNFCLGGDKRSNPVVNTPRANILQNGASPITPRLNLPGSGGQSKTPQPSFLSIQLKGCEILVHFLGHPKVQTDLPAYTFTIDSLNHDIITGPAFFIKHANVLVSTTTDFTSSLGENLPEPLLFRLWYSLIAHMRNGLENSVKGEMRESFTTLLTQFQNLTLSQALPHKTVLGTPALFLTELLLTPSLLKPCSTMERYITLFKTLISTCVGTSATLGFCQSVIQLLDRNAEFVDNAETLWRMWSEVTHPLHDYINQTSEVNQGDALEHNFGCMYAVLTFPITNGLPSKIPQPSMKTLLKTLTQVYSSFARLSALVTNAEANICCEDLYHTLLKNSKKENLKDTSMLDFMFQACAVTVTNIDFSSLGTGGAFNINGLSPAKWKKVKQKPMENIHSFTVMLGQLLTVLVLEIEGDGLTGAEKKPSTASLQSAANNAIEVLSSMFHHLTASNVLTNVIGQLAEPIGEFYNAGAKKLSSKIFSNAFMQKMEKLWTELCTGIQTRYKGQFDSDFLLKFSPLLESTFLHPRRGIKNQTTSFWNSTFSKASSLVYPEKIKPVLLKVKDKTSISLPGWVSTDIPVIEETPVSQMSQAESQAPEPHIPGMPSPHKVHGSFLNKAVSPNIKKSPAKKAESKPASKAKKDLLSDLKNDDFVVIKTPPKKKMVLTEHQKEMFKEKRAIPALYNSLDASQDVSLMSQFTTDTQQETLTPTPTPTTDPQNPIWIFSQSQNDAENKSTKDMTTENTSTSSSSMNTENGSSQMTSETKGPGRKPRRSLSGSNITNGDSKPATRRSVRFSLESNDGKEASSQHFANIWDSTNLLSGRSVRSSPSKDKELTSSQEKFCDIWDAVSKDGEMAVSGGIDHFKVIKDTIVQETNVDSTSIKSSTGSANGKSSIDSANGKSSTDSASGKSTSSSGMEVPQNQLEAVSFDPLVTSTSSSDKCSPQSSGETNNKQKEKMDSENSQPLKSDSENSQPLLKWTKQLEELSQSVPVKI</sequence>
<dbReference type="InterPro" id="IPR016024">
    <property type="entry name" value="ARM-type_fold"/>
</dbReference>
<accession>A0AA89CDP5</accession>
<evidence type="ECO:0000256" key="1">
    <source>
        <dbReference type="ARBA" id="ARBA00004123"/>
    </source>
</evidence>
<keyword evidence="4" id="KW-0779">Telomere</keyword>
<name>A0AA89CDP5_PINIB</name>
<dbReference type="PANTHER" id="PTHR22928:SF3">
    <property type="entry name" value="TELOMERE-ASSOCIATED PROTEIN RIF1"/>
    <property type="match status" value="1"/>
</dbReference>
<feature type="compositionally biased region" description="Polar residues" evidence="7">
    <location>
        <begin position="1290"/>
        <end position="1304"/>
    </location>
</feature>
<feature type="region of interest" description="Disordered" evidence="7">
    <location>
        <begin position="917"/>
        <end position="942"/>
    </location>
</feature>
<evidence type="ECO:0000259" key="8">
    <source>
        <dbReference type="Pfam" id="PF12231"/>
    </source>
</evidence>
<feature type="compositionally biased region" description="Low complexity" evidence="7">
    <location>
        <begin position="1070"/>
        <end position="1087"/>
    </location>
</feature>
<dbReference type="PANTHER" id="PTHR22928">
    <property type="entry name" value="TELOMERE-ASSOCIATED PROTEIN RIF1"/>
    <property type="match status" value="1"/>
</dbReference>
<dbReference type="GO" id="GO:0005634">
    <property type="term" value="C:nucleus"/>
    <property type="evidence" value="ECO:0007669"/>
    <property type="project" value="UniProtKB-SubCell"/>
</dbReference>